<evidence type="ECO:0000256" key="6">
    <source>
        <dbReference type="SAM" id="Phobius"/>
    </source>
</evidence>
<reference evidence="7" key="1">
    <citation type="submission" date="2019-10" db="EMBL/GenBank/DDBJ databases">
        <authorList>
            <consortium name="DOE Joint Genome Institute"/>
            <person name="Kuo A."/>
            <person name="Miyauchi S."/>
            <person name="Kiss E."/>
            <person name="Drula E."/>
            <person name="Kohler A."/>
            <person name="Sanchez-Garcia M."/>
            <person name="Andreopoulos B."/>
            <person name="Barry K.W."/>
            <person name="Bonito G."/>
            <person name="Buee M."/>
            <person name="Carver A."/>
            <person name="Chen C."/>
            <person name="Cichocki N."/>
            <person name="Clum A."/>
            <person name="Culley D."/>
            <person name="Crous P.W."/>
            <person name="Fauchery L."/>
            <person name="Girlanda M."/>
            <person name="Hayes R."/>
            <person name="Keri Z."/>
            <person name="LaButti K."/>
            <person name="Lipzen A."/>
            <person name="Lombard V."/>
            <person name="Magnuson J."/>
            <person name="Maillard F."/>
            <person name="Morin E."/>
            <person name="Murat C."/>
            <person name="Nolan M."/>
            <person name="Ohm R."/>
            <person name="Pangilinan J."/>
            <person name="Pereira M."/>
            <person name="Perotto S."/>
            <person name="Peter M."/>
            <person name="Riley R."/>
            <person name="Sitrit Y."/>
            <person name="Stielow B."/>
            <person name="Szollosi G."/>
            <person name="Zifcakova L."/>
            <person name="Stursova M."/>
            <person name="Spatafora J.W."/>
            <person name="Tedersoo L."/>
            <person name="Vaario L.-M."/>
            <person name="Yamada A."/>
            <person name="Yan M."/>
            <person name="Wang P."/>
            <person name="Xu J."/>
            <person name="Bruns T."/>
            <person name="Baldrian P."/>
            <person name="Vilgalys R."/>
            <person name="Henrissat B."/>
            <person name="Grigoriev I.V."/>
            <person name="Hibbett D."/>
            <person name="Nagy L.G."/>
            <person name="Martin F.M."/>
        </authorList>
    </citation>
    <scope>NUCLEOTIDE SEQUENCE</scope>
    <source>
        <strain evidence="7">Prilba</strain>
    </source>
</reference>
<accession>A0A9P5MZI2</accession>
<protein>
    <recommendedName>
        <fullName evidence="9">G-protein coupled receptors family 2 profile 2 domain-containing protein</fullName>
    </recommendedName>
</protein>
<feature type="transmembrane region" description="Helical" evidence="6">
    <location>
        <begin position="299"/>
        <end position="319"/>
    </location>
</feature>
<organism evidence="7 8">
    <name type="scientific">Russula ochroleuca</name>
    <dbReference type="NCBI Taxonomy" id="152965"/>
    <lineage>
        <taxon>Eukaryota</taxon>
        <taxon>Fungi</taxon>
        <taxon>Dikarya</taxon>
        <taxon>Basidiomycota</taxon>
        <taxon>Agaricomycotina</taxon>
        <taxon>Agaricomycetes</taxon>
        <taxon>Russulales</taxon>
        <taxon>Russulaceae</taxon>
        <taxon>Russula</taxon>
    </lineage>
</organism>
<dbReference type="GO" id="GO:0004930">
    <property type="term" value="F:G protein-coupled receptor activity"/>
    <property type="evidence" value="ECO:0007669"/>
    <property type="project" value="TreeGrafter"/>
</dbReference>
<feature type="transmembrane region" description="Helical" evidence="6">
    <location>
        <begin position="162"/>
        <end position="181"/>
    </location>
</feature>
<evidence type="ECO:0000256" key="3">
    <source>
        <dbReference type="ARBA" id="ARBA00022989"/>
    </source>
</evidence>
<feature type="transmembrane region" description="Helical" evidence="6">
    <location>
        <begin position="40"/>
        <end position="62"/>
    </location>
</feature>
<dbReference type="EMBL" id="WHVB01000005">
    <property type="protein sequence ID" value="KAF8482494.1"/>
    <property type="molecule type" value="Genomic_DNA"/>
</dbReference>
<evidence type="ECO:0000313" key="8">
    <source>
        <dbReference type="Proteomes" id="UP000759537"/>
    </source>
</evidence>
<dbReference type="PANTHER" id="PTHR23112">
    <property type="entry name" value="G PROTEIN-COUPLED RECEPTOR 157-RELATED"/>
    <property type="match status" value="1"/>
</dbReference>
<sequence>MSNALYGYSQSNGSYAVSLPLADGTLFTVVDPYSEAQSKAVVAFIVASCISLVATVGLLAAIAMSAFNTRTVKNSNMFVRTHVAFYFVSLLLSDILQAISSIMNSAWMREGAVVYGSMCTAQAVLRHMSDVGIALWSLVIATRTFSVFFLRMEYMHYEKWIVLVVQWSLIGAIIIGGPATAKIDKHGPYYGIVGDWCWIAANYTVQRIVYEAFISALLAFILYSLVFLKLRGIVRDRASSPSKTSVHQERNEKYEHRLARQMLLYPIAYTIMIVPLTLCRFLAWAGHDVPFAFSVFGDFIYLLGGLVHVILFACTGRVLPPNSVLPRFISRPKILLSSTAVASSDFIDHYGAAETKSSESTDAEKRNEAILSSITEAADPRNPFADPVLPPIDESIIRRMHSPDSDYNSSDQSPHRIPRALSPIPADYVDRSFLPDPPSPVDPVRARGEARLGHGLAV</sequence>
<dbReference type="Gene3D" id="1.20.1070.10">
    <property type="entry name" value="Rhodopsin 7-helix transmembrane proteins"/>
    <property type="match status" value="1"/>
</dbReference>
<keyword evidence="3 6" id="KW-1133">Transmembrane helix</keyword>
<dbReference type="GO" id="GO:0005886">
    <property type="term" value="C:plasma membrane"/>
    <property type="evidence" value="ECO:0007669"/>
    <property type="project" value="TreeGrafter"/>
</dbReference>
<keyword evidence="2 6" id="KW-0812">Transmembrane</keyword>
<evidence type="ECO:0000256" key="1">
    <source>
        <dbReference type="ARBA" id="ARBA00004141"/>
    </source>
</evidence>
<feature type="transmembrane region" description="Helical" evidence="6">
    <location>
        <begin position="208"/>
        <end position="228"/>
    </location>
</feature>
<dbReference type="PANTHER" id="PTHR23112:SF37">
    <property type="entry name" value="G PROTEIN-COUPLED RECEPTOR GPR1"/>
    <property type="match status" value="1"/>
</dbReference>
<dbReference type="CDD" id="cd00637">
    <property type="entry name" value="7tm_classA_rhodopsin-like"/>
    <property type="match status" value="1"/>
</dbReference>
<name>A0A9P5MZI2_9AGAM</name>
<dbReference type="OrthoDB" id="100006at2759"/>
<proteinExistence type="predicted"/>
<reference evidence="7" key="2">
    <citation type="journal article" date="2020" name="Nat. Commun.">
        <title>Large-scale genome sequencing of mycorrhizal fungi provides insights into the early evolution of symbiotic traits.</title>
        <authorList>
            <person name="Miyauchi S."/>
            <person name="Kiss E."/>
            <person name="Kuo A."/>
            <person name="Drula E."/>
            <person name="Kohler A."/>
            <person name="Sanchez-Garcia M."/>
            <person name="Morin E."/>
            <person name="Andreopoulos B."/>
            <person name="Barry K.W."/>
            <person name="Bonito G."/>
            <person name="Buee M."/>
            <person name="Carver A."/>
            <person name="Chen C."/>
            <person name="Cichocki N."/>
            <person name="Clum A."/>
            <person name="Culley D."/>
            <person name="Crous P.W."/>
            <person name="Fauchery L."/>
            <person name="Girlanda M."/>
            <person name="Hayes R.D."/>
            <person name="Keri Z."/>
            <person name="LaButti K."/>
            <person name="Lipzen A."/>
            <person name="Lombard V."/>
            <person name="Magnuson J."/>
            <person name="Maillard F."/>
            <person name="Murat C."/>
            <person name="Nolan M."/>
            <person name="Ohm R.A."/>
            <person name="Pangilinan J."/>
            <person name="Pereira M.F."/>
            <person name="Perotto S."/>
            <person name="Peter M."/>
            <person name="Pfister S."/>
            <person name="Riley R."/>
            <person name="Sitrit Y."/>
            <person name="Stielow J.B."/>
            <person name="Szollosi G."/>
            <person name="Zifcakova L."/>
            <person name="Stursova M."/>
            <person name="Spatafora J.W."/>
            <person name="Tedersoo L."/>
            <person name="Vaario L.M."/>
            <person name="Yamada A."/>
            <person name="Yan M."/>
            <person name="Wang P."/>
            <person name="Xu J."/>
            <person name="Bruns T."/>
            <person name="Baldrian P."/>
            <person name="Vilgalys R."/>
            <person name="Dunand C."/>
            <person name="Henrissat B."/>
            <person name="Grigoriev I.V."/>
            <person name="Hibbett D."/>
            <person name="Nagy L.G."/>
            <person name="Martin F.M."/>
        </authorList>
    </citation>
    <scope>NUCLEOTIDE SEQUENCE</scope>
    <source>
        <strain evidence="7">Prilba</strain>
    </source>
</reference>
<feature type="transmembrane region" description="Helical" evidence="6">
    <location>
        <begin position="133"/>
        <end position="150"/>
    </location>
</feature>
<dbReference type="SUPFAM" id="SSF81321">
    <property type="entry name" value="Family A G protein-coupled receptor-like"/>
    <property type="match status" value="1"/>
</dbReference>
<evidence type="ECO:0000313" key="7">
    <source>
        <dbReference type="EMBL" id="KAF8482494.1"/>
    </source>
</evidence>
<evidence type="ECO:0008006" key="9">
    <source>
        <dbReference type="Google" id="ProtNLM"/>
    </source>
</evidence>
<dbReference type="Proteomes" id="UP000759537">
    <property type="component" value="Unassembled WGS sequence"/>
</dbReference>
<dbReference type="AlphaFoldDB" id="A0A9P5MZI2"/>
<evidence type="ECO:0000256" key="2">
    <source>
        <dbReference type="ARBA" id="ARBA00022692"/>
    </source>
</evidence>
<dbReference type="GO" id="GO:0007189">
    <property type="term" value="P:adenylate cyclase-activating G protein-coupled receptor signaling pathway"/>
    <property type="evidence" value="ECO:0007669"/>
    <property type="project" value="TreeGrafter"/>
</dbReference>
<comment type="subcellular location">
    <subcellularLocation>
        <location evidence="1">Membrane</location>
        <topology evidence="1">Multi-pass membrane protein</topology>
    </subcellularLocation>
</comment>
<feature type="transmembrane region" description="Helical" evidence="6">
    <location>
        <begin position="83"/>
        <end position="103"/>
    </location>
</feature>
<evidence type="ECO:0000256" key="4">
    <source>
        <dbReference type="ARBA" id="ARBA00023136"/>
    </source>
</evidence>
<feature type="region of interest" description="Disordered" evidence="5">
    <location>
        <begin position="401"/>
        <end position="421"/>
    </location>
</feature>
<keyword evidence="8" id="KW-1185">Reference proteome</keyword>
<comment type="caution">
    <text evidence="7">The sequence shown here is derived from an EMBL/GenBank/DDBJ whole genome shotgun (WGS) entry which is preliminary data.</text>
</comment>
<gene>
    <name evidence="7" type="ORF">DFH94DRAFT_727514</name>
</gene>
<evidence type="ECO:0000256" key="5">
    <source>
        <dbReference type="SAM" id="MobiDB-lite"/>
    </source>
</evidence>
<feature type="transmembrane region" description="Helical" evidence="6">
    <location>
        <begin position="263"/>
        <end position="287"/>
    </location>
</feature>
<keyword evidence="4 6" id="KW-0472">Membrane</keyword>